<dbReference type="Proteomes" id="UP000516361">
    <property type="component" value="Chromosome"/>
</dbReference>
<evidence type="ECO:0000313" key="1">
    <source>
        <dbReference type="EMBL" id="BBE30722.1"/>
    </source>
</evidence>
<dbReference type="RefSeq" id="WP_190615792.1">
    <property type="nucleotide sequence ID" value="NZ_AP018712.1"/>
</dbReference>
<dbReference type="EMBL" id="AP018712">
    <property type="protein sequence ID" value="BBE30722.1"/>
    <property type="molecule type" value="Genomic_DNA"/>
</dbReference>
<dbReference type="AlphaFoldDB" id="A0A7G1G9J2"/>
<gene>
    <name evidence="1" type="ORF">OSSY52_08630</name>
</gene>
<sequence>MKKTILFLILTLFVVTIFARGTVMSVLGLYTLNLDDKNTFSNPFPILYFKSELAPNLELKFDYYLGLSPRYSFKVDENGEYDLPIPNHYSLNYTTRNLFLTVGNPKFKSYSYDFIKEDGFRIGGFKDDLATGIGGYLKAGILKLGGYYNLNYSYFETDESRKDGDDSYALMVGMDSRYQRLMGYLSKDKYGKLNLSIDGYHSFKVNRKTNYQFYYGAGYAVNATDDMQNDLTELSSIITTPKIIAGMRMYTKPVYVKGLFYYNLDTNGKNNYHIQVDGANDSPNGKTWLYDFKFGYQLQKPWTIEGFIRGNSKDEGILTDYITDYGATLIGDYFSITFAMKDANGRTDGNQNIVISFSTWNDFAFLDGALLGD</sequence>
<dbReference type="KEGG" id="ocy:OSSY52_08630"/>
<keyword evidence="2" id="KW-1185">Reference proteome</keyword>
<protein>
    <submittedName>
        <fullName evidence="1">Uncharacterized protein</fullName>
    </submittedName>
</protein>
<name>A0A7G1G9J2_9BACT</name>
<organism evidence="1 2">
    <name type="scientific">Tepiditoga spiralis</name>
    <dbReference type="NCBI Taxonomy" id="2108365"/>
    <lineage>
        <taxon>Bacteria</taxon>
        <taxon>Thermotogati</taxon>
        <taxon>Thermotogota</taxon>
        <taxon>Thermotogae</taxon>
        <taxon>Petrotogales</taxon>
        <taxon>Petrotogaceae</taxon>
        <taxon>Tepiditoga</taxon>
    </lineage>
</organism>
<evidence type="ECO:0000313" key="2">
    <source>
        <dbReference type="Proteomes" id="UP000516361"/>
    </source>
</evidence>
<proteinExistence type="predicted"/>
<reference evidence="1 2" key="1">
    <citation type="submission" date="2018-06" db="EMBL/GenBank/DDBJ databases">
        <title>Genome sequencing of Oceanotoga sp. sy52.</title>
        <authorList>
            <person name="Mori K."/>
        </authorList>
    </citation>
    <scope>NUCLEOTIDE SEQUENCE [LARGE SCALE GENOMIC DNA]</scope>
    <source>
        <strain evidence="2">sy52</strain>
    </source>
</reference>
<accession>A0A7G1G9J2</accession>
<dbReference type="InParanoid" id="A0A7G1G9J2"/>